<dbReference type="InterPro" id="IPR013686">
    <property type="entry name" value="Polypept-transport_assoc_ShlB"/>
</dbReference>
<name>A0AA90PIH1_9HELI</name>
<protein>
    <submittedName>
        <fullName evidence="8">ShlB/FhaC/HecB family hemolysin secretion/activation protein</fullName>
    </submittedName>
</protein>
<feature type="domain" description="ShlB POTRA" evidence="6">
    <location>
        <begin position="144"/>
        <end position="187"/>
    </location>
</feature>
<dbReference type="Gene3D" id="2.40.160.50">
    <property type="entry name" value="membrane protein fhac: a member of the omp85/tpsb transporter family"/>
    <property type="match status" value="1"/>
</dbReference>
<dbReference type="GO" id="GO:0008320">
    <property type="term" value="F:protein transmembrane transporter activity"/>
    <property type="evidence" value="ECO:0007669"/>
    <property type="project" value="TreeGrafter"/>
</dbReference>
<reference evidence="8 10" key="1">
    <citation type="submission" date="2023-07" db="EMBL/GenBank/DDBJ databases">
        <title>Unpublished Manusciprt.</title>
        <authorList>
            <person name="Aydin F."/>
            <person name="Tarhane S."/>
            <person name="Saticioglu I.B."/>
            <person name="Karakaya E."/>
            <person name="Abay S."/>
            <person name="Guran O."/>
            <person name="Bozkurt E."/>
            <person name="Uzum N."/>
            <person name="Olgun K."/>
            <person name="Jablonski D."/>
        </authorList>
    </citation>
    <scope>NUCLEOTIDE SEQUENCE</scope>
    <source>
        <strain evidence="10">faydin-H75</strain>
        <strain evidence="8">Faydin-H76</strain>
    </source>
</reference>
<dbReference type="EMBL" id="JAUPEV010000002">
    <property type="protein sequence ID" value="MDO7252574.1"/>
    <property type="molecule type" value="Genomic_DNA"/>
</dbReference>
<evidence type="ECO:0000313" key="10">
    <source>
        <dbReference type="Proteomes" id="UP001240777"/>
    </source>
</evidence>
<keyword evidence="1" id="KW-1134">Transmembrane beta strand</keyword>
<dbReference type="Proteomes" id="UP001240777">
    <property type="component" value="Unassembled WGS sequence"/>
</dbReference>
<dbReference type="Gene3D" id="3.10.20.310">
    <property type="entry name" value="membrane protein fhac"/>
    <property type="match status" value="1"/>
</dbReference>
<evidence type="ECO:0000259" key="5">
    <source>
        <dbReference type="Pfam" id="PF08479"/>
    </source>
</evidence>
<dbReference type="AlphaFoldDB" id="A0AA90PIH1"/>
<evidence type="ECO:0000259" key="4">
    <source>
        <dbReference type="Pfam" id="PF03865"/>
    </source>
</evidence>
<gene>
    <name evidence="7" type="ORF">Q5I04_01405</name>
    <name evidence="8" type="ORF">Q5I06_01405</name>
</gene>
<reference evidence="7 9" key="3">
    <citation type="journal article" date="2024" name="Syst. Appl. Microbiol.">
        <title>Helicobacter cappadocius sp. nov., from lizards: The first psychrotrophic Helicobacter species.</title>
        <authorList>
            <person name="Aydin F."/>
            <person name="Tarhane S."/>
            <person name="Karakaya E."/>
            <person name="Abay S."/>
            <person name="Kayman T."/>
            <person name="Guran O."/>
            <person name="Bozkurt E."/>
            <person name="Uzum N."/>
            <person name="Avci A."/>
            <person name="Olgun K."/>
            <person name="Jablonski D."/>
            <person name="Guran C."/>
            <person name="Burcin Saticioglu I."/>
        </authorList>
    </citation>
    <scope>NUCLEOTIDE SEQUENCE [LARGE SCALE GENOMIC DNA]</scope>
    <source>
        <strain evidence="7">Faydin-H75</strain>
        <strain evidence="9">faydin-H76</strain>
    </source>
</reference>
<evidence type="ECO:0000313" key="7">
    <source>
        <dbReference type="EMBL" id="MDO7252574.1"/>
    </source>
</evidence>
<keyword evidence="1" id="KW-0472">Membrane</keyword>
<dbReference type="Pfam" id="PF08479">
    <property type="entry name" value="POTRA_2"/>
    <property type="match status" value="1"/>
</dbReference>
<keyword evidence="3" id="KW-0998">Cell outer membrane</keyword>
<evidence type="ECO:0000313" key="9">
    <source>
        <dbReference type="Proteomes" id="UP001177258"/>
    </source>
</evidence>
<feature type="domain" description="Haemolysin activator HlyB C-terminal" evidence="4">
    <location>
        <begin position="201"/>
        <end position="514"/>
    </location>
</feature>
<dbReference type="Pfam" id="PF03865">
    <property type="entry name" value="ShlB"/>
    <property type="match status" value="1"/>
</dbReference>
<dbReference type="PANTHER" id="PTHR34597:SF3">
    <property type="entry name" value="OUTER MEMBRANE TRANSPORTER CDIB"/>
    <property type="match status" value="1"/>
</dbReference>
<dbReference type="InterPro" id="IPR027282">
    <property type="entry name" value="TPS"/>
</dbReference>
<sequence length="551" mass="63812">MKKVCIFLIVMKLSGSNMDLQLQNQNRVLDLLHKQKEEKYIQEQLQYPDKYQNNPQDEIKEFEDNKEYIFKNISVQSKHKISKVVLEISKSYENRPLKKQDIFELIKKTSEYYIRRGFTTTLVTIKSGNIKTGELILEVKLGYINSINIKNSKYSKIRIFDAFPIKKGDILDIYALDQGLENLNNGGYSYHMQVEPSQKIGYSDIVLSEKKISGGINLGLNNSSTIDKGALRSILGFTQYDLFGINDILSLTYMERFIHDRNKNKESIYSGMYSIPFKYWKFSYSWSYTDSYANIKAQYADYTNKSQNFRQNLRIQRVLHRNKNSKTTLYTESKMRGQKNQVNNLLIEINSKNYTAIGAGIEHVNKLFGGNLYLDIEYLRGVPIFGGQGDRKDSIFKAEYNKVNFNASWQKYFYYSPYVALIYRLNVGASYSNDELFYADKFFIGDQYTVRGFKESSLALDKGGYIANTIILKPIYFQGSVWNIEPFFGLDYGGGRDYGLNYNDQIAGVAFGANYFWKIISFGVTISKPLFYSIDMPKESIPVYFNLNISI</sequence>
<keyword evidence="10" id="KW-1185">Reference proteome</keyword>
<dbReference type="RefSeq" id="WP_305516419.1">
    <property type="nucleotide sequence ID" value="NZ_JAUPEV010000002.1"/>
</dbReference>
<dbReference type="GO" id="GO:0046819">
    <property type="term" value="P:protein secretion by the type V secretion system"/>
    <property type="evidence" value="ECO:0007669"/>
    <property type="project" value="TreeGrafter"/>
</dbReference>
<evidence type="ECO:0000256" key="1">
    <source>
        <dbReference type="ARBA" id="ARBA00022452"/>
    </source>
</evidence>
<keyword evidence="2" id="KW-0812">Transmembrane</keyword>
<dbReference type="InterPro" id="IPR035251">
    <property type="entry name" value="ShlB_POTRA"/>
</dbReference>
<evidence type="ECO:0000313" key="8">
    <source>
        <dbReference type="EMBL" id="MDP2538441.1"/>
    </source>
</evidence>
<accession>A0AA90PIH1</accession>
<evidence type="ECO:0000256" key="3">
    <source>
        <dbReference type="ARBA" id="ARBA00023237"/>
    </source>
</evidence>
<proteinExistence type="predicted"/>
<comment type="caution">
    <text evidence="8">The sequence shown here is derived from an EMBL/GenBank/DDBJ whole genome shotgun (WGS) entry which is preliminary data.</text>
</comment>
<dbReference type="Proteomes" id="UP001177258">
    <property type="component" value="Unassembled WGS sequence"/>
</dbReference>
<dbReference type="PIRSF" id="PIRSF029745">
    <property type="entry name" value="FhaC"/>
    <property type="match status" value="1"/>
</dbReference>
<evidence type="ECO:0000256" key="2">
    <source>
        <dbReference type="ARBA" id="ARBA00022692"/>
    </source>
</evidence>
<organism evidence="8 9">
    <name type="scientific">Helicobacter cappadocius</name>
    <dbReference type="NCBI Taxonomy" id="3063998"/>
    <lineage>
        <taxon>Bacteria</taxon>
        <taxon>Pseudomonadati</taxon>
        <taxon>Campylobacterota</taxon>
        <taxon>Epsilonproteobacteria</taxon>
        <taxon>Campylobacterales</taxon>
        <taxon>Helicobacteraceae</taxon>
        <taxon>Helicobacter</taxon>
    </lineage>
</organism>
<dbReference type="InterPro" id="IPR051544">
    <property type="entry name" value="TPS_OM_transporter"/>
</dbReference>
<dbReference type="PANTHER" id="PTHR34597">
    <property type="entry name" value="SLR1661 PROTEIN"/>
    <property type="match status" value="1"/>
</dbReference>
<feature type="domain" description="Polypeptide-transport-associated ShlB-type" evidence="5">
    <location>
        <begin position="72"/>
        <end position="139"/>
    </location>
</feature>
<evidence type="ECO:0000259" key="6">
    <source>
        <dbReference type="Pfam" id="PF17287"/>
    </source>
</evidence>
<dbReference type="InterPro" id="IPR005565">
    <property type="entry name" value="Hemolysn_activator_HlyB_C"/>
</dbReference>
<dbReference type="EMBL" id="JAUYZK010000002">
    <property type="protein sequence ID" value="MDP2538441.1"/>
    <property type="molecule type" value="Genomic_DNA"/>
</dbReference>
<reference evidence="7" key="2">
    <citation type="submission" date="2023-07" db="EMBL/GenBank/DDBJ databases">
        <authorList>
            <person name="Aydin F."/>
            <person name="Tarhane S."/>
            <person name="Saticioglu I.B."/>
            <person name="Karakaya E."/>
            <person name="Abay S."/>
            <person name="Guran O."/>
            <person name="Bozkurt E."/>
            <person name="Uzum N."/>
            <person name="Olgun K."/>
            <person name="Jablonski D."/>
        </authorList>
    </citation>
    <scope>NUCLEOTIDE SEQUENCE</scope>
    <source>
        <strain evidence="7">Faydin-H75</strain>
    </source>
</reference>
<dbReference type="GO" id="GO:0098046">
    <property type="term" value="C:type V protein secretion system complex"/>
    <property type="evidence" value="ECO:0007669"/>
    <property type="project" value="TreeGrafter"/>
</dbReference>
<dbReference type="Pfam" id="PF17287">
    <property type="entry name" value="POTRA_3"/>
    <property type="match status" value="1"/>
</dbReference>